<evidence type="ECO:0000313" key="2">
    <source>
        <dbReference type="Proteomes" id="UP001497514"/>
    </source>
</evidence>
<dbReference type="Pfam" id="PF14092">
    <property type="entry name" value="DUF4270"/>
    <property type="match status" value="1"/>
</dbReference>
<gene>
    <name evidence="1" type="ORF">TD3509T_2245</name>
</gene>
<sequence length="528" mass="58752">MQMIKKIGVLGFSLLCLATTISCEKDFSDLGGNVINNSKFETGELLLDVKIEKIDIANTNTNDAYKAVRADNISLGSLNEYWLGVSKNNENYKGIEASVISQLAYVSGLKNKAVSGTDTIYNLDKVILKIPYKTTAKTTSKQGTSFELDSFLGNLTEPTSLKVFQNETFLKSDNPTQDNPGKRNTYLSNAEYLGDNLLNEDPNFTFIIDTKKDTVFNYQRIDRMDTSKTYLEEVKVKKSSKSAAVPFLAIPLNLAKMKTLFWDKFEGTNFASKQAFDIYFKGLKIMASGNQGALIPLNLTNDASLTFQYSKSILKEGKVESSENEEYSFALSGIKNSKYIMSEAKIPVPSNNFVIQGTAGSMAKITLLNTTKLEELRANNLLINDASLTFHVNQNINTDKKTVPQKLFVYQNIDKGIEGVQAIQLTDAYKEVAFFGGNLEISEDDKPEKYSFRITDYITNLLEGNGSIDPLILKVYNNPTDNAFKNKVPDVNVKTYNWNPRGVTLLNGNKAANGAKRTVLKISYSKEK</sequence>
<organism evidence="1 2">
    <name type="scientific">Tenacibaculum dicentrarchi</name>
    <dbReference type="NCBI Taxonomy" id="669041"/>
    <lineage>
        <taxon>Bacteria</taxon>
        <taxon>Pseudomonadati</taxon>
        <taxon>Bacteroidota</taxon>
        <taxon>Flavobacteriia</taxon>
        <taxon>Flavobacteriales</taxon>
        <taxon>Flavobacteriaceae</taxon>
        <taxon>Tenacibaculum</taxon>
    </lineage>
</organism>
<protein>
    <recommendedName>
        <fullName evidence="3">DUF4270 domain-containing protein</fullName>
    </recommendedName>
</protein>
<evidence type="ECO:0000313" key="1">
    <source>
        <dbReference type="EMBL" id="CAL2087542.1"/>
    </source>
</evidence>
<reference evidence="1 2" key="1">
    <citation type="submission" date="2024-05" db="EMBL/GenBank/DDBJ databases">
        <authorList>
            <person name="Duchaud E."/>
        </authorList>
    </citation>
    <scope>NUCLEOTIDE SEQUENCE [LARGE SCALE GENOMIC DNA]</scope>
    <source>
        <strain evidence="1">Ena-SAMPLE-TAB-13-05-2024-13:56:06:370-140309</strain>
    </source>
</reference>
<dbReference type="InterPro" id="IPR025366">
    <property type="entry name" value="DUF4270"/>
</dbReference>
<proteinExistence type="predicted"/>
<evidence type="ECO:0008006" key="3">
    <source>
        <dbReference type="Google" id="ProtNLM"/>
    </source>
</evidence>
<dbReference type="EMBL" id="OZ038524">
    <property type="protein sequence ID" value="CAL2087542.1"/>
    <property type="molecule type" value="Genomic_DNA"/>
</dbReference>
<name>A0ABM9P1Q3_9FLAO</name>
<accession>A0ABM9P1Q3</accession>
<dbReference type="Proteomes" id="UP001497514">
    <property type="component" value="Chromosome"/>
</dbReference>
<dbReference type="PROSITE" id="PS51257">
    <property type="entry name" value="PROKAR_LIPOPROTEIN"/>
    <property type="match status" value="1"/>
</dbReference>
<keyword evidence="2" id="KW-1185">Reference proteome</keyword>